<dbReference type="HOGENOM" id="CLU_188611_0_0_1"/>
<dbReference type="STRING" id="36166.T1GAS2"/>
<name>T1GAS2_MEGSC</name>
<dbReference type="EMBL" id="CAQQ02103568">
    <property type="status" value="NOT_ANNOTATED_CDS"/>
    <property type="molecule type" value="Genomic_DNA"/>
</dbReference>
<evidence type="ECO:0000259" key="1">
    <source>
        <dbReference type="Pfam" id="PF14630"/>
    </source>
</evidence>
<dbReference type="GO" id="GO:0005664">
    <property type="term" value="C:nuclear origin of replication recognition complex"/>
    <property type="evidence" value="ECO:0007669"/>
    <property type="project" value="TreeGrafter"/>
</dbReference>
<dbReference type="GO" id="GO:0006270">
    <property type="term" value="P:DNA replication initiation"/>
    <property type="evidence" value="ECO:0007669"/>
    <property type="project" value="TreeGrafter"/>
</dbReference>
<dbReference type="GO" id="GO:0003688">
    <property type="term" value="F:DNA replication origin binding"/>
    <property type="evidence" value="ECO:0007669"/>
    <property type="project" value="TreeGrafter"/>
</dbReference>
<dbReference type="PANTHER" id="PTHR12705">
    <property type="entry name" value="ORIGIN RECOGNITION COMPLEX SUBUNIT 5"/>
    <property type="match status" value="1"/>
</dbReference>
<dbReference type="Proteomes" id="UP000015102">
    <property type="component" value="Unassembled WGS sequence"/>
</dbReference>
<dbReference type="InterPro" id="IPR020796">
    <property type="entry name" value="ORC5"/>
</dbReference>
<reference evidence="3" key="1">
    <citation type="submission" date="2013-02" db="EMBL/GenBank/DDBJ databases">
        <authorList>
            <person name="Hughes D."/>
        </authorList>
    </citation>
    <scope>NUCLEOTIDE SEQUENCE</scope>
    <source>
        <strain>Durham</strain>
        <strain evidence="3">NC isolate 2 -- Noor lab</strain>
    </source>
</reference>
<dbReference type="InterPro" id="IPR047088">
    <property type="entry name" value="ORC5_C"/>
</dbReference>
<dbReference type="AlphaFoldDB" id="T1GAS2"/>
<reference evidence="2" key="2">
    <citation type="submission" date="2015-06" db="UniProtKB">
        <authorList>
            <consortium name="EnsemblMetazoa"/>
        </authorList>
    </citation>
    <scope>IDENTIFICATION</scope>
</reference>
<dbReference type="EnsemblMetazoa" id="MESCA000332-RA">
    <property type="protein sequence ID" value="MESCA000332-PA"/>
    <property type="gene ID" value="MESCA000332"/>
</dbReference>
<accession>T1GAS2</accession>
<dbReference type="PANTHER" id="PTHR12705:SF0">
    <property type="entry name" value="ORIGIN RECOGNITION COMPLEX SUBUNIT 5"/>
    <property type="match status" value="1"/>
</dbReference>
<organism evidence="2 3">
    <name type="scientific">Megaselia scalaris</name>
    <name type="common">Humpbacked fly</name>
    <name type="synonym">Phora scalaris</name>
    <dbReference type="NCBI Taxonomy" id="36166"/>
    <lineage>
        <taxon>Eukaryota</taxon>
        <taxon>Metazoa</taxon>
        <taxon>Ecdysozoa</taxon>
        <taxon>Arthropoda</taxon>
        <taxon>Hexapoda</taxon>
        <taxon>Insecta</taxon>
        <taxon>Pterygota</taxon>
        <taxon>Neoptera</taxon>
        <taxon>Endopterygota</taxon>
        <taxon>Diptera</taxon>
        <taxon>Brachycera</taxon>
        <taxon>Muscomorpha</taxon>
        <taxon>Platypezoidea</taxon>
        <taxon>Phoridae</taxon>
        <taxon>Megaseliini</taxon>
        <taxon>Megaselia</taxon>
    </lineage>
</organism>
<proteinExistence type="predicted"/>
<keyword evidence="3" id="KW-1185">Reference proteome</keyword>
<dbReference type="EMBL" id="CAQQ02103567">
    <property type="status" value="NOT_ANNOTATED_CDS"/>
    <property type="molecule type" value="Genomic_DNA"/>
</dbReference>
<dbReference type="Pfam" id="PF14630">
    <property type="entry name" value="ORC5_C"/>
    <property type="match status" value="1"/>
</dbReference>
<sequence>MEDYSSQNGQVEDKVGISCNLLAQISTLVELKLLTFVSGENNVMDGSAKLQCTVGLDFIVYIGKVVGFNVRQYLNDFM</sequence>
<evidence type="ECO:0000313" key="2">
    <source>
        <dbReference type="EnsemblMetazoa" id="MESCA000332-PA"/>
    </source>
</evidence>
<feature type="domain" description="Origin recognition complex subunit 5 C-terminal" evidence="1">
    <location>
        <begin position="12"/>
        <end position="74"/>
    </location>
</feature>
<evidence type="ECO:0000313" key="3">
    <source>
        <dbReference type="Proteomes" id="UP000015102"/>
    </source>
</evidence>
<protein>
    <recommendedName>
        <fullName evidence="1">Origin recognition complex subunit 5 C-terminal domain-containing protein</fullName>
    </recommendedName>
</protein>